<dbReference type="FunFam" id="1.10.10.60:FF:000394">
    <property type="entry name" value="MYB transcription factor"/>
    <property type="match status" value="1"/>
</dbReference>
<organism evidence="9 10">
    <name type="scientific">Colocasia esculenta</name>
    <name type="common">Wild taro</name>
    <name type="synonym">Arum esculentum</name>
    <dbReference type="NCBI Taxonomy" id="4460"/>
    <lineage>
        <taxon>Eukaryota</taxon>
        <taxon>Viridiplantae</taxon>
        <taxon>Streptophyta</taxon>
        <taxon>Embryophyta</taxon>
        <taxon>Tracheophyta</taxon>
        <taxon>Spermatophyta</taxon>
        <taxon>Magnoliopsida</taxon>
        <taxon>Liliopsida</taxon>
        <taxon>Araceae</taxon>
        <taxon>Aroideae</taxon>
        <taxon>Colocasieae</taxon>
        <taxon>Colocasia</taxon>
    </lineage>
</organism>
<comment type="subcellular location">
    <subcellularLocation>
        <location evidence="1">Nucleus</location>
    </subcellularLocation>
</comment>
<dbReference type="PANTHER" id="PTHR47994:SF5">
    <property type="entry name" value="F14D16.11-RELATED"/>
    <property type="match status" value="1"/>
</dbReference>
<proteinExistence type="predicted"/>
<keyword evidence="4" id="KW-0238">DNA-binding</keyword>
<dbReference type="InterPro" id="IPR017930">
    <property type="entry name" value="Myb_dom"/>
</dbReference>
<comment type="caution">
    <text evidence="9">The sequence shown here is derived from an EMBL/GenBank/DDBJ whole genome shotgun (WGS) entry which is preliminary data.</text>
</comment>
<feature type="domain" description="Myb-like" evidence="7">
    <location>
        <begin position="9"/>
        <end position="61"/>
    </location>
</feature>
<name>A0A843VPP2_COLES</name>
<dbReference type="Proteomes" id="UP000652761">
    <property type="component" value="Unassembled WGS sequence"/>
</dbReference>
<dbReference type="SMR" id="A0A843VPP2"/>
<dbReference type="EMBL" id="NMUH01001639">
    <property type="protein sequence ID" value="MQL94143.1"/>
    <property type="molecule type" value="Genomic_DNA"/>
</dbReference>
<dbReference type="SMART" id="SM00717">
    <property type="entry name" value="SANT"/>
    <property type="match status" value="2"/>
</dbReference>
<dbReference type="PROSITE" id="PS51294">
    <property type="entry name" value="HTH_MYB"/>
    <property type="match status" value="2"/>
</dbReference>
<evidence type="ECO:0000256" key="2">
    <source>
        <dbReference type="ARBA" id="ARBA00022737"/>
    </source>
</evidence>
<dbReference type="OrthoDB" id="2143914at2759"/>
<reference evidence="9" key="1">
    <citation type="submission" date="2017-07" db="EMBL/GenBank/DDBJ databases">
        <title>Taro Niue Genome Assembly and Annotation.</title>
        <authorList>
            <person name="Atibalentja N."/>
            <person name="Keating K."/>
            <person name="Fields C.J."/>
        </authorList>
    </citation>
    <scope>NUCLEOTIDE SEQUENCE</scope>
    <source>
        <strain evidence="9">Niue_2</strain>
        <tissue evidence="9">Leaf</tissue>
    </source>
</reference>
<evidence type="ECO:0000256" key="5">
    <source>
        <dbReference type="ARBA" id="ARBA00023163"/>
    </source>
</evidence>
<feature type="domain" description="HTH myb-type" evidence="8">
    <location>
        <begin position="9"/>
        <end position="65"/>
    </location>
</feature>
<dbReference type="Pfam" id="PF00249">
    <property type="entry name" value="Myb_DNA-binding"/>
    <property type="match status" value="2"/>
</dbReference>
<dbReference type="FunFam" id="1.10.10.60:FF:000015">
    <property type="entry name" value="Transcription factor RAX3"/>
    <property type="match status" value="1"/>
</dbReference>
<keyword evidence="6" id="KW-0539">Nucleus</keyword>
<dbReference type="AlphaFoldDB" id="A0A843VPP2"/>
<keyword evidence="2" id="KW-0677">Repeat</keyword>
<dbReference type="InterPro" id="IPR001005">
    <property type="entry name" value="SANT/Myb"/>
</dbReference>
<dbReference type="InterPro" id="IPR009057">
    <property type="entry name" value="Homeodomain-like_sf"/>
</dbReference>
<dbReference type="CDD" id="cd00167">
    <property type="entry name" value="SANT"/>
    <property type="match status" value="2"/>
</dbReference>
<keyword evidence="10" id="KW-1185">Reference proteome</keyword>
<evidence type="ECO:0000256" key="6">
    <source>
        <dbReference type="ARBA" id="ARBA00023242"/>
    </source>
</evidence>
<dbReference type="InterPro" id="IPR015495">
    <property type="entry name" value="Myb_TF_plants"/>
</dbReference>
<dbReference type="SUPFAM" id="SSF46689">
    <property type="entry name" value="Homeodomain-like"/>
    <property type="match status" value="1"/>
</dbReference>
<gene>
    <name evidence="9" type="ORF">Taro_026800</name>
</gene>
<accession>A0A843VPP2</accession>
<keyword evidence="5" id="KW-0804">Transcription</keyword>
<evidence type="ECO:0000256" key="1">
    <source>
        <dbReference type="ARBA" id="ARBA00004123"/>
    </source>
</evidence>
<evidence type="ECO:0000259" key="7">
    <source>
        <dbReference type="PROSITE" id="PS50090"/>
    </source>
</evidence>
<feature type="domain" description="Myb-like" evidence="7">
    <location>
        <begin position="62"/>
        <end position="112"/>
    </location>
</feature>
<feature type="domain" description="HTH myb-type" evidence="8">
    <location>
        <begin position="66"/>
        <end position="116"/>
    </location>
</feature>
<evidence type="ECO:0000256" key="3">
    <source>
        <dbReference type="ARBA" id="ARBA00023015"/>
    </source>
</evidence>
<dbReference type="PANTHER" id="PTHR47994">
    <property type="entry name" value="F14D16.11-RELATED"/>
    <property type="match status" value="1"/>
</dbReference>
<dbReference type="PROSITE" id="PS50090">
    <property type="entry name" value="MYB_LIKE"/>
    <property type="match status" value="2"/>
</dbReference>
<evidence type="ECO:0000313" key="10">
    <source>
        <dbReference type="Proteomes" id="UP000652761"/>
    </source>
</evidence>
<keyword evidence="3" id="KW-0805">Transcription regulation</keyword>
<dbReference type="Gene3D" id="1.10.10.60">
    <property type="entry name" value="Homeodomain-like"/>
    <property type="match status" value="2"/>
</dbReference>
<dbReference type="GO" id="GO:0000976">
    <property type="term" value="F:transcription cis-regulatory region binding"/>
    <property type="evidence" value="ECO:0007669"/>
    <property type="project" value="UniProtKB-ARBA"/>
</dbReference>
<protein>
    <submittedName>
        <fullName evidence="9">Uncharacterized protein</fullName>
    </submittedName>
</protein>
<evidence type="ECO:0000259" key="8">
    <source>
        <dbReference type="PROSITE" id="PS51294"/>
    </source>
</evidence>
<evidence type="ECO:0000256" key="4">
    <source>
        <dbReference type="ARBA" id="ARBA00023125"/>
    </source>
</evidence>
<evidence type="ECO:0000313" key="9">
    <source>
        <dbReference type="EMBL" id="MQL94143.1"/>
    </source>
</evidence>
<sequence>MGRPPCCDKSNVKRGLWTAEEDKKILAYVSTHGAGNWASVPKKAGLKRCGKSCRLRWTNYLRPDLKHDEFTPEEEQLIIAIHAEIGSRWSVISGQLPGRTDNDVKNYWNTKLKKKLIARGIDPVTHKPISHVISSIHCLSGGCNSNSTAAAPAGKDVSIARAHKQKDPRVSCLTRDLIRNVLMASMLESPLGSSQLDAVADMGETSTPLQRAVGYDSKPSWELLAQLRAVNKLVTDASKVTATPPPQTTPNQPSSASCSSFSLVLPLQQEADAPGAAEAAVPPDHFFWRDFILHGVCPLLMQSEPPQTASQVGTSSEPVSAEVLLPESSLQENLAVDDAGGDGRSGDAVLPKETGMAALSCYATGEDVEEAAAPGSAPSASDIGFFVESLLNRDKEMTWEFPEFLDDPFTCP</sequence>
<dbReference type="GO" id="GO:0005634">
    <property type="term" value="C:nucleus"/>
    <property type="evidence" value="ECO:0007669"/>
    <property type="project" value="UniProtKB-SubCell"/>
</dbReference>